<evidence type="ECO:0000259" key="1">
    <source>
        <dbReference type="Pfam" id="PF09718"/>
    </source>
</evidence>
<dbReference type="EMBL" id="LR796147">
    <property type="protein sequence ID" value="CAB4121437.1"/>
    <property type="molecule type" value="Genomic_DNA"/>
</dbReference>
<proteinExistence type="predicted"/>
<name>A0A6J5KKG0_9CAUD</name>
<gene>
    <name evidence="2" type="ORF">UFOVP11_21</name>
</gene>
<dbReference type="Pfam" id="PF09718">
    <property type="entry name" value="Tape_meas_lam_C"/>
    <property type="match status" value="1"/>
</dbReference>
<organism evidence="2">
    <name type="scientific">uncultured Caudovirales phage</name>
    <dbReference type="NCBI Taxonomy" id="2100421"/>
    <lineage>
        <taxon>Viruses</taxon>
        <taxon>Duplodnaviria</taxon>
        <taxon>Heunggongvirae</taxon>
        <taxon>Uroviricota</taxon>
        <taxon>Caudoviricetes</taxon>
        <taxon>Peduoviridae</taxon>
        <taxon>Maltschvirus</taxon>
        <taxon>Maltschvirus maltsch</taxon>
    </lineage>
</organism>
<accession>A0A6J5KKG0</accession>
<dbReference type="InterPro" id="IPR006431">
    <property type="entry name" value="Phage_tape_meas_C"/>
</dbReference>
<feature type="domain" description="Bacteriophage tail tape measure C-terminal" evidence="1">
    <location>
        <begin position="442"/>
        <end position="514"/>
    </location>
</feature>
<evidence type="ECO:0000313" key="2">
    <source>
        <dbReference type="EMBL" id="CAB4121437.1"/>
    </source>
</evidence>
<sequence>MAQNVARLGVVLGLDTADFQKGLDSAKKSLNDFANKIPMVAAVATAAIGGMIAKSLVMSDTMSDLSDSTEMSIASILHISEALEQSGGSSESAGKMLSTFTRKVDEAAQGSLTAQKAFARVGITLEDLKKLTTEELFLKTNKNLAGMTENASRTGSAFDLMGKAAKGVDLKKFNEDLEQGNKAYEKYENSIRIAGDLHDRLSKKAHEMALTFTLEVMPAVNELFNMIGQKGGVAEFVFEKLGKAVIYFYAGLGEAGDAMASLSAKFSAIKEGDFAGSEGKYLNAMNEIALGKLKRYEKIHELLKNEQKQMPKDTFTGRDVTKAKDTEADKQKEMLRVAGLISAEYERQASFSLQQLVIRGQMEGMTSDERRVQEAINQQLDATSKKLDEITKKREDAAGRGADPKTLAEYDKQFAKVQEFSKQYVAGAQIIAQSTIDTQRTFSYGWEKAFKQYAEDAQNYGKLGEDMFRSFTGNMNSAIDTFVENGTFSFSQFTESVIKDILKMEMRMQASQLLSMGIKFAIGAIGGAMAGGGGDVSSISTAQWQSGAFADGGTPPVGVPSLVGERGPELFVPNRAGTIIPNNQLGNVLGGGNGVTYNGPYIANMSAIDTQSGVQFLAKNKMTIWSMNQSANRSIPAGR</sequence>
<reference evidence="2" key="1">
    <citation type="submission" date="2020-04" db="EMBL/GenBank/DDBJ databases">
        <authorList>
            <person name="Chiriac C."/>
            <person name="Salcher M."/>
            <person name="Ghai R."/>
            <person name="Kavagutti S V."/>
        </authorList>
    </citation>
    <scope>NUCLEOTIDE SEQUENCE</scope>
</reference>
<protein>
    <submittedName>
        <fullName evidence="2">Bacteriophage lambda, GpH, tail tape measure, C-terminal</fullName>
    </submittedName>
</protein>